<dbReference type="PROSITE" id="PS51898">
    <property type="entry name" value="TYR_RECOMBINASE"/>
    <property type="match status" value="1"/>
</dbReference>
<dbReference type="InterPro" id="IPR010998">
    <property type="entry name" value="Integrase_recombinase_N"/>
</dbReference>
<dbReference type="EMBL" id="JACHIG010000008">
    <property type="protein sequence ID" value="MBB5034176.1"/>
    <property type="molecule type" value="Genomic_DNA"/>
</dbReference>
<dbReference type="PANTHER" id="PTHR30349">
    <property type="entry name" value="PHAGE INTEGRASE-RELATED"/>
    <property type="match status" value="1"/>
</dbReference>
<sequence length="297" mass="33437">MQELIDGFILHLATERGLSTNYQLLVRRVLEAFASWFKMKHELTAAEAVTTEHVSGFFSQRKKDGIAASSARVELIALKIFFRWLRARKVIATDPADPILPPRQEKHLPDSLNEQDVRRLVESVKGSAPLDRRDRAILELFYASGVRLSELADARLENLSLEEGWIRVTGKGSKTRLSPVGGAAREAIAAYVEHARPELVGPKSQSHIFLSRNGTRLTTARIQQIVKERAALCGLDPARVHPHLLRHSFATHLLNNGADLRVIQEMLGHADISTTQIYTHVDQARLKEVHRRFHPRA</sequence>
<comment type="function">
    <text evidence="9">Site-specific tyrosine recombinase, which acts by catalyzing the cutting and rejoining of the recombining DNA molecules. The XerC-XerD complex is essential to convert dimers of the bacterial chromosome into monomers to permit their segregation at cell division. It also contributes to the segregational stability of plasmids.</text>
</comment>
<name>A0A7W8DLT8_9BACT</name>
<keyword evidence="4 9" id="KW-0159">Chromosome partition</keyword>
<evidence type="ECO:0000313" key="13">
    <source>
        <dbReference type="Proteomes" id="UP000590740"/>
    </source>
</evidence>
<dbReference type="Proteomes" id="UP000590740">
    <property type="component" value="Unassembled WGS sequence"/>
</dbReference>
<keyword evidence="7 9" id="KW-0233">DNA recombination</keyword>
<feature type="active site" evidence="9">
    <location>
        <position position="269"/>
    </location>
</feature>
<dbReference type="GO" id="GO:0006313">
    <property type="term" value="P:DNA transposition"/>
    <property type="evidence" value="ECO:0007669"/>
    <property type="project" value="UniProtKB-UniRule"/>
</dbReference>
<feature type="domain" description="Tyr recombinase" evidence="10">
    <location>
        <begin position="107"/>
        <end position="291"/>
    </location>
</feature>
<dbReference type="PROSITE" id="PS51900">
    <property type="entry name" value="CB"/>
    <property type="match status" value="1"/>
</dbReference>
<dbReference type="Pfam" id="PF02899">
    <property type="entry name" value="Phage_int_SAM_1"/>
    <property type="match status" value="1"/>
</dbReference>
<evidence type="ECO:0000256" key="1">
    <source>
        <dbReference type="ARBA" id="ARBA00004496"/>
    </source>
</evidence>
<dbReference type="AlphaFoldDB" id="A0A7W8DLT8"/>
<feature type="active site" description="O-(3'-phospho-DNA)-tyrosine intermediate" evidence="9">
    <location>
        <position position="278"/>
    </location>
</feature>
<dbReference type="Gene3D" id="1.10.150.130">
    <property type="match status" value="1"/>
</dbReference>
<dbReference type="GO" id="GO:0051301">
    <property type="term" value="P:cell division"/>
    <property type="evidence" value="ECO:0007669"/>
    <property type="project" value="UniProtKB-KW"/>
</dbReference>
<evidence type="ECO:0000256" key="7">
    <source>
        <dbReference type="ARBA" id="ARBA00023172"/>
    </source>
</evidence>
<dbReference type="InterPro" id="IPR050090">
    <property type="entry name" value="Tyrosine_recombinase_XerCD"/>
</dbReference>
<keyword evidence="5 9" id="KW-0229">DNA integration</keyword>
<dbReference type="PANTHER" id="PTHR30349:SF81">
    <property type="entry name" value="TYROSINE RECOMBINASE XERC"/>
    <property type="match status" value="1"/>
</dbReference>
<reference evidence="12 13" key="1">
    <citation type="submission" date="2020-08" db="EMBL/GenBank/DDBJ databases">
        <title>Genomic Encyclopedia of Type Strains, Phase IV (KMG-IV): sequencing the most valuable type-strain genomes for metagenomic binning, comparative biology and taxonomic classification.</title>
        <authorList>
            <person name="Goeker M."/>
        </authorList>
    </citation>
    <scope>NUCLEOTIDE SEQUENCE [LARGE SCALE GENOMIC DNA]</scope>
    <source>
        <strain evidence="12 13">DSM 12252</strain>
    </source>
</reference>
<keyword evidence="6 9" id="KW-0238">DNA-binding</keyword>
<evidence type="ECO:0000256" key="4">
    <source>
        <dbReference type="ARBA" id="ARBA00022829"/>
    </source>
</evidence>
<dbReference type="RefSeq" id="WP_184341713.1">
    <property type="nucleotide sequence ID" value="NZ_JACHIG010000008.1"/>
</dbReference>
<feature type="active site" evidence="9">
    <location>
        <position position="243"/>
    </location>
</feature>
<dbReference type="Gene3D" id="1.10.443.10">
    <property type="entry name" value="Intergrase catalytic core"/>
    <property type="match status" value="1"/>
</dbReference>
<comment type="subunit">
    <text evidence="9">Forms a cyclic heterotetrameric complex composed of two molecules of XerC and two molecules of XerD.</text>
</comment>
<dbReference type="GO" id="GO:0009037">
    <property type="term" value="F:tyrosine-based site-specific recombinase activity"/>
    <property type="evidence" value="ECO:0007669"/>
    <property type="project" value="UniProtKB-UniRule"/>
</dbReference>
<dbReference type="Pfam" id="PF00589">
    <property type="entry name" value="Phage_integrase"/>
    <property type="match status" value="1"/>
</dbReference>
<dbReference type="SUPFAM" id="SSF56349">
    <property type="entry name" value="DNA breaking-rejoining enzymes"/>
    <property type="match status" value="1"/>
</dbReference>
<gene>
    <name evidence="9" type="primary">xerC</name>
    <name evidence="12" type="ORF">HNQ65_003767</name>
</gene>
<dbReference type="GO" id="GO:0007059">
    <property type="term" value="P:chromosome segregation"/>
    <property type="evidence" value="ECO:0007669"/>
    <property type="project" value="UniProtKB-UniRule"/>
</dbReference>
<feature type="domain" description="Core-binding (CB)" evidence="11">
    <location>
        <begin position="1"/>
        <end position="86"/>
    </location>
</feature>
<comment type="caution">
    <text evidence="12">The sequence shown here is derived from an EMBL/GenBank/DDBJ whole genome shotgun (WGS) entry which is preliminary data.</text>
</comment>
<evidence type="ECO:0000259" key="11">
    <source>
        <dbReference type="PROSITE" id="PS51900"/>
    </source>
</evidence>
<evidence type="ECO:0000256" key="8">
    <source>
        <dbReference type="ARBA" id="ARBA00023306"/>
    </source>
</evidence>
<dbReference type="NCBIfam" id="NF001399">
    <property type="entry name" value="PRK00283.1"/>
    <property type="match status" value="1"/>
</dbReference>
<dbReference type="GO" id="GO:0003677">
    <property type="term" value="F:DNA binding"/>
    <property type="evidence" value="ECO:0007669"/>
    <property type="project" value="UniProtKB-UniRule"/>
</dbReference>
<feature type="active site" evidence="9">
    <location>
        <position position="171"/>
    </location>
</feature>
<dbReference type="InterPro" id="IPR002104">
    <property type="entry name" value="Integrase_catalytic"/>
</dbReference>
<comment type="similarity">
    <text evidence="9">Belongs to the 'phage' integrase family. XerC subfamily.</text>
</comment>
<evidence type="ECO:0000256" key="6">
    <source>
        <dbReference type="ARBA" id="ARBA00023125"/>
    </source>
</evidence>
<dbReference type="InterPro" id="IPR011010">
    <property type="entry name" value="DNA_brk_join_enz"/>
</dbReference>
<dbReference type="InterPro" id="IPR023009">
    <property type="entry name" value="Tyrosine_recombinase_XerC/XerD"/>
</dbReference>
<evidence type="ECO:0000256" key="9">
    <source>
        <dbReference type="HAMAP-Rule" id="MF_01808"/>
    </source>
</evidence>
<protein>
    <recommendedName>
        <fullName evidence="9">Tyrosine recombinase XerC</fullName>
    </recommendedName>
</protein>
<dbReference type="SUPFAM" id="SSF47823">
    <property type="entry name" value="lambda integrase-like, N-terminal domain"/>
    <property type="match status" value="1"/>
</dbReference>
<keyword evidence="2 9" id="KW-0963">Cytoplasm</keyword>
<feature type="active site" evidence="9">
    <location>
        <position position="147"/>
    </location>
</feature>
<evidence type="ECO:0000259" key="10">
    <source>
        <dbReference type="PROSITE" id="PS51898"/>
    </source>
</evidence>
<dbReference type="HAMAP" id="MF_01808">
    <property type="entry name" value="Recomb_XerC_XerD"/>
    <property type="match status" value="1"/>
</dbReference>
<comment type="subcellular location">
    <subcellularLocation>
        <location evidence="1 9">Cytoplasm</location>
    </subcellularLocation>
</comment>
<dbReference type="InterPro" id="IPR044068">
    <property type="entry name" value="CB"/>
</dbReference>
<keyword evidence="13" id="KW-1185">Reference proteome</keyword>
<keyword evidence="3 9" id="KW-0132">Cell division</keyword>
<dbReference type="GO" id="GO:0005737">
    <property type="term" value="C:cytoplasm"/>
    <property type="evidence" value="ECO:0007669"/>
    <property type="project" value="UniProtKB-SubCell"/>
</dbReference>
<evidence type="ECO:0000256" key="3">
    <source>
        <dbReference type="ARBA" id="ARBA00022618"/>
    </source>
</evidence>
<keyword evidence="8 9" id="KW-0131">Cell cycle</keyword>
<dbReference type="InterPro" id="IPR004107">
    <property type="entry name" value="Integrase_SAM-like_N"/>
</dbReference>
<evidence type="ECO:0000256" key="5">
    <source>
        <dbReference type="ARBA" id="ARBA00022908"/>
    </source>
</evidence>
<dbReference type="CDD" id="cd00798">
    <property type="entry name" value="INT_XerDC_C"/>
    <property type="match status" value="1"/>
</dbReference>
<proteinExistence type="inferred from homology"/>
<accession>A0A7W8DLT8</accession>
<evidence type="ECO:0000313" key="12">
    <source>
        <dbReference type="EMBL" id="MBB5034176.1"/>
    </source>
</evidence>
<organism evidence="12 13">
    <name type="scientific">Prosthecobacter vanneervenii</name>
    <dbReference type="NCBI Taxonomy" id="48466"/>
    <lineage>
        <taxon>Bacteria</taxon>
        <taxon>Pseudomonadati</taxon>
        <taxon>Verrucomicrobiota</taxon>
        <taxon>Verrucomicrobiia</taxon>
        <taxon>Verrucomicrobiales</taxon>
        <taxon>Verrucomicrobiaceae</taxon>
        <taxon>Prosthecobacter</taxon>
    </lineage>
</organism>
<dbReference type="InterPro" id="IPR013762">
    <property type="entry name" value="Integrase-like_cat_sf"/>
</dbReference>
<evidence type="ECO:0000256" key="2">
    <source>
        <dbReference type="ARBA" id="ARBA00022490"/>
    </source>
</evidence>
<feature type="active site" evidence="9">
    <location>
        <position position="246"/>
    </location>
</feature>